<feature type="domain" description="Dyp-type peroxidase C-terminal" evidence="9">
    <location>
        <begin position="144"/>
        <end position="299"/>
    </location>
</feature>
<keyword evidence="4" id="KW-0560">Oxidoreductase</keyword>
<dbReference type="NCBIfam" id="TIGR01413">
    <property type="entry name" value="Dyp_perox_fam"/>
    <property type="match status" value="1"/>
</dbReference>
<keyword evidence="7" id="KW-0472">Membrane</keyword>
<dbReference type="GO" id="GO:0020037">
    <property type="term" value="F:heme binding"/>
    <property type="evidence" value="ECO:0007669"/>
    <property type="project" value="InterPro"/>
</dbReference>
<evidence type="ECO:0000256" key="7">
    <source>
        <dbReference type="SAM" id="Phobius"/>
    </source>
</evidence>
<dbReference type="PANTHER" id="PTHR30521:SF0">
    <property type="entry name" value="DYP-TYPE PEROXIDASE FAMILY PROTEIN"/>
    <property type="match status" value="1"/>
</dbReference>
<dbReference type="InterPro" id="IPR011008">
    <property type="entry name" value="Dimeric_a/b-barrel"/>
</dbReference>
<evidence type="ECO:0000256" key="4">
    <source>
        <dbReference type="ARBA" id="ARBA00023002"/>
    </source>
</evidence>
<comment type="caution">
    <text evidence="10">The sequence shown here is derived from an EMBL/GenBank/DDBJ whole genome shotgun (WGS) entry which is preliminary data.</text>
</comment>
<accession>A0A848GW21</accession>
<dbReference type="EMBL" id="JABBFX010000001">
    <property type="protein sequence ID" value="NML42846.1"/>
    <property type="molecule type" value="Genomic_DNA"/>
</dbReference>
<evidence type="ECO:0000256" key="2">
    <source>
        <dbReference type="ARBA" id="ARBA00022559"/>
    </source>
</evidence>
<keyword evidence="7" id="KW-0812">Transmembrane</keyword>
<reference evidence="10 11" key="1">
    <citation type="submission" date="2020-04" db="EMBL/GenBank/DDBJ databases">
        <title>Ramlibacter sp. G-1-2-2 isolated from soil.</title>
        <authorList>
            <person name="Dahal R.H."/>
        </authorList>
    </citation>
    <scope>NUCLEOTIDE SEQUENCE [LARGE SCALE GENOMIC DNA]</scope>
    <source>
        <strain evidence="10 11">G-1-2-2</strain>
    </source>
</reference>
<dbReference type="Pfam" id="PF20628">
    <property type="entry name" value="Dyp_perox_C"/>
    <property type="match status" value="1"/>
</dbReference>
<evidence type="ECO:0000313" key="11">
    <source>
        <dbReference type="Proteomes" id="UP000541185"/>
    </source>
</evidence>
<dbReference type="PANTHER" id="PTHR30521">
    <property type="entry name" value="DEFERROCHELATASE/PEROXIDASE"/>
    <property type="match status" value="1"/>
</dbReference>
<evidence type="ECO:0000259" key="8">
    <source>
        <dbReference type="Pfam" id="PF04261"/>
    </source>
</evidence>
<dbReference type="InterPro" id="IPR048327">
    <property type="entry name" value="Dyp_perox_N"/>
</dbReference>
<keyword evidence="2 10" id="KW-0575">Peroxidase</keyword>
<proteinExistence type="inferred from homology"/>
<dbReference type="SUPFAM" id="SSF54909">
    <property type="entry name" value="Dimeric alpha+beta barrel"/>
    <property type="match status" value="1"/>
</dbReference>
<feature type="domain" description="Dyp-type peroxidase N-terminal" evidence="8">
    <location>
        <begin position="58"/>
        <end position="134"/>
    </location>
</feature>
<dbReference type="Proteomes" id="UP000541185">
    <property type="component" value="Unassembled WGS sequence"/>
</dbReference>
<evidence type="ECO:0000259" key="9">
    <source>
        <dbReference type="Pfam" id="PF20628"/>
    </source>
</evidence>
<protein>
    <submittedName>
        <fullName evidence="10">Dyp-type peroxidase</fullName>
    </submittedName>
</protein>
<dbReference type="InterPro" id="IPR048328">
    <property type="entry name" value="Dyp_perox_C"/>
</dbReference>
<keyword evidence="5" id="KW-0408">Iron</keyword>
<dbReference type="GO" id="GO:0005829">
    <property type="term" value="C:cytosol"/>
    <property type="evidence" value="ECO:0007669"/>
    <property type="project" value="TreeGrafter"/>
</dbReference>
<organism evidence="10 11">
    <name type="scientific">Ramlibacter agri</name>
    <dbReference type="NCBI Taxonomy" id="2728837"/>
    <lineage>
        <taxon>Bacteria</taxon>
        <taxon>Pseudomonadati</taxon>
        <taxon>Pseudomonadota</taxon>
        <taxon>Betaproteobacteria</taxon>
        <taxon>Burkholderiales</taxon>
        <taxon>Comamonadaceae</taxon>
        <taxon>Ramlibacter</taxon>
    </lineage>
</organism>
<dbReference type="RefSeq" id="WP_169417095.1">
    <property type="nucleotide sequence ID" value="NZ_JABBFX010000001.1"/>
</dbReference>
<dbReference type="GO" id="GO:0004601">
    <property type="term" value="F:peroxidase activity"/>
    <property type="evidence" value="ECO:0007669"/>
    <property type="project" value="UniProtKB-KW"/>
</dbReference>
<sequence length="314" mass="34123">MRTDSAPAPATLYQPGILEPVPPVARYVTFALADASGGPAAVKEALARLAPLVNGSDVVVGIGPSLVNALGAQVPNLHEFPDLSGHGVKVPSTPGTLWCWLRGSDLGDLLHITRKVQKALAPAFVVRHVTDAFRHAWSEGGHGRDLTGFEDGTENPEGEKAEEAAFAHGLGDGLDGSSYVAVQQWLHDLDAFEALEDQQRDFHFGRRLSDNEELEDAPETAHVKRTAQESFDPEAFVLRRSMPWMMSMQAGLMFVAFGKSFYAFEAQMKRMAGQDDGITDALFKISKPVNGSYFWCPPMRDGHLDLRRLGLGTA</sequence>
<dbReference type="AlphaFoldDB" id="A0A848GW21"/>
<name>A0A848GW21_9BURK</name>
<evidence type="ECO:0000256" key="6">
    <source>
        <dbReference type="ARBA" id="ARBA00025737"/>
    </source>
</evidence>
<dbReference type="GO" id="GO:0046872">
    <property type="term" value="F:metal ion binding"/>
    <property type="evidence" value="ECO:0007669"/>
    <property type="project" value="UniProtKB-KW"/>
</dbReference>
<evidence type="ECO:0000256" key="1">
    <source>
        <dbReference type="ARBA" id="ARBA00001970"/>
    </source>
</evidence>
<evidence type="ECO:0000256" key="5">
    <source>
        <dbReference type="ARBA" id="ARBA00023004"/>
    </source>
</evidence>
<evidence type="ECO:0000256" key="3">
    <source>
        <dbReference type="ARBA" id="ARBA00022723"/>
    </source>
</evidence>
<dbReference type="PROSITE" id="PS51404">
    <property type="entry name" value="DYP_PEROXIDASE"/>
    <property type="match status" value="1"/>
</dbReference>
<gene>
    <name evidence="10" type="ORF">HHL11_03715</name>
</gene>
<comment type="similarity">
    <text evidence="6">Belongs to the DyP-type peroxidase family.</text>
</comment>
<dbReference type="Pfam" id="PF04261">
    <property type="entry name" value="Dyp_perox_N"/>
    <property type="match status" value="1"/>
</dbReference>
<comment type="cofactor">
    <cofactor evidence="1">
        <name>heme b</name>
        <dbReference type="ChEBI" id="CHEBI:60344"/>
    </cofactor>
</comment>
<keyword evidence="3" id="KW-0479">Metal-binding</keyword>
<evidence type="ECO:0000313" key="10">
    <source>
        <dbReference type="EMBL" id="NML42846.1"/>
    </source>
</evidence>
<keyword evidence="11" id="KW-1185">Reference proteome</keyword>
<dbReference type="InterPro" id="IPR006314">
    <property type="entry name" value="Dyp_peroxidase"/>
</dbReference>
<keyword evidence="7" id="KW-1133">Transmembrane helix</keyword>
<feature type="transmembrane region" description="Helical" evidence="7">
    <location>
        <begin position="244"/>
        <end position="264"/>
    </location>
</feature>